<gene>
    <name evidence="1" type="ORF">KYI11_10820</name>
</gene>
<keyword evidence="2" id="KW-1185">Reference proteome</keyword>
<proteinExistence type="predicted"/>
<evidence type="ECO:0000313" key="1">
    <source>
        <dbReference type="EMBL" id="QYA42075.1"/>
    </source>
</evidence>
<organism evidence="1 2">
    <name type="scientific">Macrococcoides bohemicum</name>
    <dbReference type="NCBI Taxonomy" id="1903056"/>
    <lineage>
        <taxon>Bacteria</taxon>
        <taxon>Bacillati</taxon>
        <taxon>Bacillota</taxon>
        <taxon>Bacilli</taxon>
        <taxon>Bacillales</taxon>
        <taxon>Staphylococcaceae</taxon>
        <taxon>Macrococcoides</taxon>
    </lineage>
</organism>
<accession>A0AAJ4PAK3</accession>
<dbReference type="AlphaFoldDB" id="A0AAJ4PAK3"/>
<evidence type="ECO:0000313" key="2">
    <source>
        <dbReference type="Proteomes" id="UP000826802"/>
    </source>
</evidence>
<name>A0AAJ4PAK3_9STAP</name>
<dbReference type="EMBL" id="CP079981">
    <property type="protein sequence ID" value="QYA42075.1"/>
    <property type="molecule type" value="Genomic_DNA"/>
</dbReference>
<sequence>MKYVIKVGQSRWYSKDRLKGYTTFKSKAYVTNDVVEALMIATKHKGDVEKLEKENDGLGKNV</sequence>
<protein>
    <submittedName>
        <fullName evidence="1">Uncharacterized protein</fullName>
    </submittedName>
</protein>
<dbReference type="RefSeq" id="WP_219502909.1">
    <property type="nucleotide sequence ID" value="NZ_CP079981.1"/>
</dbReference>
<dbReference type="Proteomes" id="UP000826802">
    <property type="component" value="Chromosome"/>
</dbReference>
<reference evidence="1 2" key="1">
    <citation type="submission" date="2021-07" db="EMBL/GenBank/DDBJ databases">
        <title>Prevalence and characterization of methicillin-resistant Macrococcus spp. in food producing animals and meat in Switzerland in 2019.</title>
        <authorList>
            <person name="Keller J.E."/>
            <person name="Schwendener S."/>
            <person name="Neuenschwander J."/>
            <person name="Overesch G."/>
            <person name="Perreten V."/>
        </authorList>
    </citation>
    <scope>NUCLEOTIDE SEQUENCE [LARGE SCALE GENOMIC DNA]</scope>
    <source>
        <strain evidence="1 2">19Msa0936</strain>
    </source>
</reference>